<organism evidence="1 2">
    <name type="scientific">Aliidongia dinghuensis</name>
    <dbReference type="NCBI Taxonomy" id="1867774"/>
    <lineage>
        <taxon>Bacteria</taxon>
        <taxon>Pseudomonadati</taxon>
        <taxon>Pseudomonadota</taxon>
        <taxon>Alphaproteobacteria</taxon>
        <taxon>Rhodospirillales</taxon>
        <taxon>Dongiaceae</taxon>
        <taxon>Aliidongia</taxon>
    </lineage>
</organism>
<reference evidence="1" key="1">
    <citation type="journal article" date="2014" name="Int. J. Syst. Evol. Microbiol.">
        <title>Complete genome sequence of Corynebacterium casei LMG S-19264T (=DSM 44701T), isolated from a smear-ripened cheese.</title>
        <authorList>
            <consortium name="US DOE Joint Genome Institute (JGI-PGF)"/>
            <person name="Walter F."/>
            <person name="Albersmeier A."/>
            <person name="Kalinowski J."/>
            <person name="Ruckert C."/>
        </authorList>
    </citation>
    <scope>NUCLEOTIDE SEQUENCE</scope>
    <source>
        <strain evidence="1">CGMCC 1.15725</strain>
    </source>
</reference>
<sequence>MVESAYPRRLFFAFSTLVLLLPATSRAEPRPAIAEQIAKTYGLDSFEQIDAIRYTFHLEARGREFVRSWVWQPKTGQVSYEGKDKDGKPVKVTYDRSKLDSAPANVRDEIEPLFVNDEYNLFFPFHVYWDGAEVEDLGTQTLPQGEGSAKRVAVKYPSDGGYNPGDTWELYVGSDNVVEAFAYHRGGDVTPPKNVAATWGGYKKAGPFLFSTDRRGTADGKPVEIGFSDVSVKLAGSDKWLDAQ</sequence>
<keyword evidence="2" id="KW-1185">Reference proteome</keyword>
<proteinExistence type="predicted"/>
<dbReference type="RefSeq" id="WP_189046189.1">
    <property type="nucleotide sequence ID" value="NZ_BMJQ01000006.1"/>
</dbReference>
<accession>A0A8J2YTA4</accession>
<reference evidence="1" key="2">
    <citation type="submission" date="2020-09" db="EMBL/GenBank/DDBJ databases">
        <authorList>
            <person name="Sun Q."/>
            <person name="Zhou Y."/>
        </authorList>
    </citation>
    <scope>NUCLEOTIDE SEQUENCE</scope>
    <source>
        <strain evidence="1">CGMCC 1.15725</strain>
    </source>
</reference>
<protein>
    <submittedName>
        <fullName evidence="1">Uncharacterized protein</fullName>
    </submittedName>
</protein>
<evidence type="ECO:0000313" key="2">
    <source>
        <dbReference type="Proteomes" id="UP000646365"/>
    </source>
</evidence>
<comment type="caution">
    <text evidence="1">The sequence shown here is derived from an EMBL/GenBank/DDBJ whole genome shotgun (WGS) entry which is preliminary data.</text>
</comment>
<name>A0A8J2YTA4_9PROT</name>
<gene>
    <name evidence="1" type="ORF">GCM10011611_25180</name>
</gene>
<dbReference type="AlphaFoldDB" id="A0A8J2YTA4"/>
<dbReference type="Proteomes" id="UP000646365">
    <property type="component" value="Unassembled WGS sequence"/>
</dbReference>
<dbReference type="EMBL" id="BMJQ01000006">
    <property type="protein sequence ID" value="GGF18266.1"/>
    <property type="molecule type" value="Genomic_DNA"/>
</dbReference>
<evidence type="ECO:0000313" key="1">
    <source>
        <dbReference type="EMBL" id="GGF18266.1"/>
    </source>
</evidence>